<gene>
    <name evidence="2" type="ORF">AVDCRST_MAG71-2402</name>
</gene>
<evidence type="ECO:0000313" key="2">
    <source>
        <dbReference type="EMBL" id="CAA9344291.1"/>
    </source>
</evidence>
<name>A0A6J4LX47_9GAMM</name>
<sequence length="60" mass="6379">DPIRSKRHCRRGCNDRRADVGPDADRVRAGPTRGAQRAETGSRRPPGLAGARCVSVVGAL</sequence>
<dbReference type="AlphaFoldDB" id="A0A6J4LX47"/>
<feature type="compositionally biased region" description="Basic and acidic residues" evidence="1">
    <location>
        <begin position="12"/>
        <end position="28"/>
    </location>
</feature>
<dbReference type="EMBL" id="CADCUA010000555">
    <property type="protein sequence ID" value="CAA9344291.1"/>
    <property type="molecule type" value="Genomic_DNA"/>
</dbReference>
<accession>A0A6J4LX47</accession>
<evidence type="ECO:0000256" key="1">
    <source>
        <dbReference type="SAM" id="MobiDB-lite"/>
    </source>
</evidence>
<feature type="non-terminal residue" evidence="2">
    <location>
        <position position="60"/>
    </location>
</feature>
<reference evidence="2" key="1">
    <citation type="submission" date="2020-02" db="EMBL/GenBank/DDBJ databases">
        <authorList>
            <person name="Meier V. D."/>
        </authorList>
    </citation>
    <scope>NUCLEOTIDE SEQUENCE</scope>
    <source>
        <strain evidence="2">AVDCRST_MAG71</strain>
    </source>
</reference>
<feature type="non-terminal residue" evidence="2">
    <location>
        <position position="1"/>
    </location>
</feature>
<protein>
    <submittedName>
        <fullName evidence="2">Uncharacterized protein</fullName>
    </submittedName>
</protein>
<feature type="compositionally biased region" description="Basic residues" evidence="1">
    <location>
        <begin position="1"/>
        <end position="11"/>
    </location>
</feature>
<feature type="region of interest" description="Disordered" evidence="1">
    <location>
        <begin position="1"/>
        <end position="49"/>
    </location>
</feature>
<organism evidence="2">
    <name type="scientific">uncultured Lysobacter sp</name>
    <dbReference type="NCBI Taxonomy" id="271060"/>
    <lineage>
        <taxon>Bacteria</taxon>
        <taxon>Pseudomonadati</taxon>
        <taxon>Pseudomonadota</taxon>
        <taxon>Gammaproteobacteria</taxon>
        <taxon>Lysobacterales</taxon>
        <taxon>Lysobacteraceae</taxon>
        <taxon>Lysobacter</taxon>
        <taxon>environmental samples</taxon>
    </lineage>
</organism>
<proteinExistence type="predicted"/>